<comment type="caution">
    <text evidence="1">The sequence shown here is derived from an EMBL/GenBank/DDBJ whole genome shotgun (WGS) entry which is preliminary data.</text>
</comment>
<sequence length="101" mass="11609">MAKLSLQPDNYFTLDLWIRISMPQKVRRWVLVGGQCLPKDIKNNCLIDDAICINNQQHALPQLSSNLFVYGSSRCNKCHKNKSQQMPVVEFSLMDGIAYHQ</sequence>
<evidence type="ECO:0000313" key="2">
    <source>
        <dbReference type="Proteomes" id="UP001054837"/>
    </source>
</evidence>
<keyword evidence="2" id="KW-1185">Reference proteome</keyword>
<dbReference type="AlphaFoldDB" id="A0AAV4WTU3"/>
<dbReference type="EMBL" id="BPLQ01015071">
    <property type="protein sequence ID" value="GIY85674.1"/>
    <property type="molecule type" value="Genomic_DNA"/>
</dbReference>
<organism evidence="1 2">
    <name type="scientific">Caerostris darwini</name>
    <dbReference type="NCBI Taxonomy" id="1538125"/>
    <lineage>
        <taxon>Eukaryota</taxon>
        <taxon>Metazoa</taxon>
        <taxon>Ecdysozoa</taxon>
        <taxon>Arthropoda</taxon>
        <taxon>Chelicerata</taxon>
        <taxon>Arachnida</taxon>
        <taxon>Araneae</taxon>
        <taxon>Araneomorphae</taxon>
        <taxon>Entelegynae</taxon>
        <taxon>Araneoidea</taxon>
        <taxon>Araneidae</taxon>
        <taxon>Caerostris</taxon>
    </lineage>
</organism>
<gene>
    <name evidence="1" type="ORF">CDAR_422121</name>
</gene>
<accession>A0AAV4WTU3</accession>
<reference evidence="1 2" key="1">
    <citation type="submission" date="2021-06" db="EMBL/GenBank/DDBJ databases">
        <title>Caerostris darwini draft genome.</title>
        <authorList>
            <person name="Kono N."/>
            <person name="Arakawa K."/>
        </authorList>
    </citation>
    <scope>NUCLEOTIDE SEQUENCE [LARGE SCALE GENOMIC DNA]</scope>
</reference>
<protein>
    <submittedName>
        <fullName evidence="1">Uncharacterized protein</fullName>
    </submittedName>
</protein>
<evidence type="ECO:0000313" key="1">
    <source>
        <dbReference type="EMBL" id="GIY85674.1"/>
    </source>
</evidence>
<name>A0AAV4WTU3_9ARAC</name>
<proteinExistence type="predicted"/>
<dbReference type="Proteomes" id="UP001054837">
    <property type="component" value="Unassembled WGS sequence"/>
</dbReference>